<name>A0A1M4N303_9RHOB</name>
<evidence type="ECO:0000313" key="6">
    <source>
        <dbReference type="EMBL" id="SCM69270.1"/>
    </source>
</evidence>
<dbReference type="GO" id="GO:0017089">
    <property type="term" value="F:glycolipid transfer activity"/>
    <property type="evidence" value="ECO:0007669"/>
    <property type="project" value="TreeGrafter"/>
</dbReference>
<feature type="chain" id="PRO_5009906736" evidence="4">
    <location>
        <begin position="19"/>
        <end position="167"/>
    </location>
</feature>
<dbReference type="GO" id="GO:0009279">
    <property type="term" value="C:cell outer membrane"/>
    <property type="evidence" value="ECO:0007669"/>
    <property type="project" value="TreeGrafter"/>
</dbReference>
<gene>
    <name evidence="6" type="primary">lptA</name>
    <name evidence="6" type="ORF">KARMA_3508</name>
</gene>
<proteinExistence type="predicted"/>
<sequence length="167" mass="17729">MFRKVMALCVMLPLPVLAQGMQTAFGASDQNTDAPIEVVADSLEVNDTANTAVFVGNVEIVQDKMRMTAPRVEVTYREDDAATPEVEDGIAKVLATGGVTMTSGEDAAEGETAEYNVESDYVILSGSVLLTQGRNVLSGNEARINLSDNTAQMTGRVRTIINPGSSQ</sequence>
<evidence type="ECO:0000256" key="3">
    <source>
        <dbReference type="ARBA" id="ARBA00022764"/>
    </source>
</evidence>
<dbReference type="GO" id="GO:0001530">
    <property type="term" value="F:lipopolysaccharide binding"/>
    <property type="evidence" value="ECO:0007669"/>
    <property type="project" value="InterPro"/>
</dbReference>
<accession>A0A1M4N303</accession>
<dbReference type="AlphaFoldDB" id="A0A1M4N303"/>
<dbReference type="GO" id="GO:0030288">
    <property type="term" value="C:outer membrane-bounded periplasmic space"/>
    <property type="evidence" value="ECO:0007669"/>
    <property type="project" value="TreeGrafter"/>
</dbReference>
<reference evidence="7" key="1">
    <citation type="submission" date="2016-09" db="EMBL/GenBank/DDBJ databases">
        <authorList>
            <person name="Wibberg D."/>
        </authorList>
    </citation>
    <scope>NUCLEOTIDE SEQUENCE [LARGE SCALE GENOMIC DNA]</scope>
</reference>
<keyword evidence="1" id="KW-0813">Transport</keyword>
<dbReference type="Gene3D" id="2.60.450.10">
    <property type="entry name" value="Lipopolysaccharide (LPS) transport protein A like domain"/>
    <property type="match status" value="1"/>
</dbReference>
<dbReference type="InterPro" id="IPR005653">
    <property type="entry name" value="OstA-like_N"/>
</dbReference>
<dbReference type="RefSeq" id="WP_072708686.1">
    <property type="nucleotide sequence ID" value="NZ_FMJB01000064.1"/>
</dbReference>
<dbReference type="InterPro" id="IPR014340">
    <property type="entry name" value="LptA"/>
</dbReference>
<dbReference type="InterPro" id="IPR052037">
    <property type="entry name" value="LPS_export_LptA"/>
</dbReference>
<feature type="signal peptide" evidence="4">
    <location>
        <begin position="1"/>
        <end position="18"/>
    </location>
</feature>
<dbReference type="NCBIfam" id="TIGR03002">
    <property type="entry name" value="outer_YhbN_LptA"/>
    <property type="match status" value="1"/>
</dbReference>
<dbReference type="PANTHER" id="PTHR36504">
    <property type="entry name" value="LIPOPOLYSACCHARIDE EXPORT SYSTEM PROTEIN LPTA"/>
    <property type="match status" value="1"/>
</dbReference>
<feature type="domain" description="Organic solvent tolerance-like N-terminal" evidence="5">
    <location>
        <begin position="37"/>
        <end position="148"/>
    </location>
</feature>
<protein>
    <submittedName>
        <fullName evidence="6">Putative lipopolysaccharide transport periplasmic protein LptA</fullName>
    </submittedName>
</protein>
<dbReference type="GO" id="GO:0015920">
    <property type="term" value="P:lipopolysaccharide transport"/>
    <property type="evidence" value="ECO:0007669"/>
    <property type="project" value="InterPro"/>
</dbReference>
<dbReference type="EMBL" id="FMJB01000064">
    <property type="protein sequence ID" value="SCM69270.1"/>
    <property type="molecule type" value="Genomic_DNA"/>
</dbReference>
<dbReference type="Proteomes" id="UP000184085">
    <property type="component" value="Unassembled WGS sequence"/>
</dbReference>
<evidence type="ECO:0000256" key="2">
    <source>
        <dbReference type="ARBA" id="ARBA00022729"/>
    </source>
</evidence>
<keyword evidence="2 4" id="KW-0732">Signal</keyword>
<evidence type="ECO:0000313" key="7">
    <source>
        <dbReference type="Proteomes" id="UP000184085"/>
    </source>
</evidence>
<organism evidence="6 7">
    <name type="scientific">Donghicola eburneus</name>
    <dbReference type="NCBI Taxonomy" id="393278"/>
    <lineage>
        <taxon>Bacteria</taxon>
        <taxon>Pseudomonadati</taxon>
        <taxon>Pseudomonadota</taxon>
        <taxon>Alphaproteobacteria</taxon>
        <taxon>Rhodobacterales</taxon>
        <taxon>Roseobacteraceae</taxon>
        <taxon>Donghicola</taxon>
    </lineage>
</organism>
<evidence type="ECO:0000256" key="1">
    <source>
        <dbReference type="ARBA" id="ARBA00022448"/>
    </source>
</evidence>
<keyword evidence="7" id="KW-1185">Reference proteome</keyword>
<evidence type="ECO:0000259" key="5">
    <source>
        <dbReference type="Pfam" id="PF03968"/>
    </source>
</evidence>
<evidence type="ECO:0000256" key="4">
    <source>
        <dbReference type="SAM" id="SignalP"/>
    </source>
</evidence>
<dbReference type="Pfam" id="PF03968">
    <property type="entry name" value="LptD_N"/>
    <property type="match status" value="1"/>
</dbReference>
<keyword evidence="3" id="KW-0574">Periplasm</keyword>
<dbReference type="PANTHER" id="PTHR36504:SF1">
    <property type="entry name" value="LIPOPOLYSACCHARIDE EXPORT SYSTEM PROTEIN LPTA"/>
    <property type="match status" value="1"/>
</dbReference>